<dbReference type="RefSeq" id="WP_311593999.1">
    <property type="nucleotide sequence ID" value="NZ_JAVRHV010000006.1"/>
</dbReference>
<dbReference type="Pfam" id="PF07332">
    <property type="entry name" value="Phage_holin_3_6"/>
    <property type="match status" value="1"/>
</dbReference>
<dbReference type="Proteomes" id="UP001252186">
    <property type="component" value="Unassembled WGS sequence"/>
</dbReference>
<organism evidence="2 3">
    <name type="scientific">Urechidicola vernalis</name>
    <dbReference type="NCBI Taxonomy" id="3075600"/>
    <lineage>
        <taxon>Bacteria</taxon>
        <taxon>Pseudomonadati</taxon>
        <taxon>Bacteroidota</taxon>
        <taxon>Flavobacteriia</taxon>
        <taxon>Flavobacteriales</taxon>
        <taxon>Flavobacteriaceae</taxon>
        <taxon>Urechidicola</taxon>
    </lineage>
</organism>
<comment type="caution">
    <text evidence="2">The sequence shown here is derived from an EMBL/GenBank/DDBJ whole genome shotgun (WGS) entry which is preliminary data.</text>
</comment>
<name>A0ABU2Y6S7_9FLAO</name>
<dbReference type="InterPro" id="IPR009937">
    <property type="entry name" value="Phage_holin_3_6"/>
</dbReference>
<keyword evidence="1" id="KW-1133">Transmembrane helix</keyword>
<dbReference type="EMBL" id="JAVRHV010000006">
    <property type="protein sequence ID" value="MDT0553913.1"/>
    <property type="molecule type" value="Genomic_DNA"/>
</dbReference>
<evidence type="ECO:0000313" key="3">
    <source>
        <dbReference type="Proteomes" id="UP001252186"/>
    </source>
</evidence>
<reference evidence="2 3" key="1">
    <citation type="submission" date="2023-09" db="EMBL/GenBank/DDBJ databases">
        <authorList>
            <person name="Rey-Velasco X."/>
        </authorList>
    </citation>
    <scope>NUCLEOTIDE SEQUENCE [LARGE SCALE GENOMIC DNA]</scope>
    <source>
        <strain evidence="2 3">P050</strain>
    </source>
</reference>
<proteinExistence type="predicted"/>
<feature type="transmembrane region" description="Helical" evidence="1">
    <location>
        <begin position="20"/>
        <end position="52"/>
    </location>
</feature>
<keyword evidence="1" id="KW-0472">Membrane</keyword>
<evidence type="ECO:0000256" key="1">
    <source>
        <dbReference type="SAM" id="Phobius"/>
    </source>
</evidence>
<keyword evidence="3" id="KW-1185">Reference proteome</keyword>
<gene>
    <name evidence="2" type="ORF">RM519_11695</name>
</gene>
<feature type="transmembrane region" description="Helical" evidence="1">
    <location>
        <begin position="64"/>
        <end position="84"/>
    </location>
</feature>
<protein>
    <submittedName>
        <fullName evidence="2">Phage holin family protein</fullName>
    </submittedName>
</protein>
<keyword evidence="1" id="KW-0812">Transmembrane</keyword>
<accession>A0ABU2Y6S7</accession>
<sequence length="116" mass="12951">MIDLLKEYLEKRVQLVKYELIGIFANVASGLVTSLLLLVLALFILCMFSFALAFWLGQLLDNTALGFACVGGFYTLLFIIYMFVSKDKVELKIKDQIVKSALSAEGKENNSIESES</sequence>
<evidence type="ECO:0000313" key="2">
    <source>
        <dbReference type="EMBL" id="MDT0553913.1"/>
    </source>
</evidence>